<evidence type="ECO:0000259" key="2">
    <source>
        <dbReference type="Pfam" id="PF10159"/>
    </source>
</evidence>
<comment type="caution">
    <text evidence="3">The sequence shown here is derived from an EMBL/GenBank/DDBJ whole genome shotgun (WGS) entry which is preliminary data.</text>
</comment>
<feature type="domain" description="Multiple myeloma tumor-associated protein 2-like N-terminal" evidence="2">
    <location>
        <begin position="33"/>
        <end position="73"/>
    </location>
</feature>
<evidence type="ECO:0000313" key="3">
    <source>
        <dbReference type="EMBL" id="GJT74360.1"/>
    </source>
</evidence>
<accession>A0ABQ5GF47</accession>
<reference evidence="3" key="1">
    <citation type="journal article" date="2022" name="Int. J. Mol. Sci.">
        <title>Draft Genome of Tanacetum Coccineum: Genomic Comparison of Closely Related Tanacetum-Family Plants.</title>
        <authorList>
            <person name="Yamashiro T."/>
            <person name="Shiraishi A."/>
            <person name="Nakayama K."/>
            <person name="Satake H."/>
        </authorList>
    </citation>
    <scope>NUCLEOTIDE SEQUENCE</scope>
</reference>
<organism evidence="3 4">
    <name type="scientific">Tanacetum coccineum</name>
    <dbReference type="NCBI Taxonomy" id="301880"/>
    <lineage>
        <taxon>Eukaryota</taxon>
        <taxon>Viridiplantae</taxon>
        <taxon>Streptophyta</taxon>
        <taxon>Embryophyta</taxon>
        <taxon>Tracheophyta</taxon>
        <taxon>Spermatophyta</taxon>
        <taxon>Magnoliopsida</taxon>
        <taxon>eudicotyledons</taxon>
        <taxon>Gunneridae</taxon>
        <taxon>Pentapetalae</taxon>
        <taxon>asterids</taxon>
        <taxon>campanulids</taxon>
        <taxon>Asterales</taxon>
        <taxon>Asteraceae</taxon>
        <taxon>Asteroideae</taxon>
        <taxon>Anthemideae</taxon>
        <taxon>Anthemidinae</taxon>
        <taxon>Tanacetum</taxon>
    </lineage>
</organism>
<gene>
    <name evidence="3" type="ORF">Tco_1041085</name>
</gene>
<dbReference type="PANTHER" id="PTHR14580:SF0">
    <property type="entry name" value="MULTIPLE MYELOMA TUMOR-ASSOCIATED PROTEIN 2"/>
    <property type="match status" value="1"/>
</dbReference>
<feature type="region of interest" description="Disordered" evidence="1">
    <location>
        <begin position="68"/>
        <end position="93"/>
    </location>
</feature>
<evidence type="ECO:0000313" key="4">
    <source>
        <dbReference type="Proteomes" id="UP001151760"/>
    </source>
</evidence>
<keyword evidence="4" id="KW-1185">Reference proteome</keyword>
<dbReference type="Pfam" id="PF10159">
    <property type="entry name" value="MMtag"/>
    <property type="match status" value="1"/>
</dbReference>
<proteinExistence type="predicted"/>
<name>A0ABQ5GF47_9ASTR</name>
<dbReference type="InterPro" id="IPR019315">
    <property type="entry name" value="MMTA2_N"/>
</dbReference>
<feature type="compositionally biased region" description="Basic and acidic residues" evidence="1">
    <location>
        <begin position="78"/>
        <end position="93"/>
    </location>
</feature>
<evidence type="ECO:0000256" key="1">
    <source>
        <dbReference type="SAM" id="MobiDB-lite"/>
    </source>
</evidence>
<reference evidence="3" key="2">
    <citation type="submission" date="2022-01" db="EMBL/GenBank/DDBJ databases">
        <authorList>
            <person name="Yamashiro T."/>
            <person name="Shiraishi A."/>
            <person name="Satake H."/>
            <person name="Nakayama K."/>
        </authorList>
    </citation>
    <scope>NUCLEOTIDE SEQUENCE</scope>
</reference>
<sequence>MGVGRNSPSMCMMLLHRSWDDVKVDKYRENYLGKDLHWYARVKKSKDADMEAAKEKIRRIKEEEEHAMREALGLAPKCAEKPQGSKRDKHEFS</sequence>
<dbReference type="Proteomes" id="UP001151760">
    <property type="component" value="Unassembled WGS sequence"/>
</dbReference>
<dbReference type="InterPro" id="IPR039207">
    <property type="entry name" value="MMTAG2-like"/>
</dbReference>
<dbReference type="PANTHER" id="PTHR14580">
    <property type="entry name" value="MULTIPLE MYELOMA TUMOR-ASSOCIATED PROTEIN 2 FAMILY MEMBER"/>
    <property type="match status" value="1"/>
</dbReference>
<dbReference type="EMBL" id="BQNB010018435">
    <property type="protein sequence ID" value="GJT74360.1"/>
    <property type="molecule type" value="Genomic_DNA"/>
</dbReference>
<protein>
    <submittedName>
        <fullName evidence="3">Multiple myeloma tumor-associated protein 2</fullName>
    </submittedName>
</protein>